<reference evidence="3" key="1">
    <citation type="journal article" date="2011" name="Science">
        <title>The plant cell wall-decomposing machinery underlies the functional diversity of forest fungi.</title>
        <authorList>
            <person name="Eastwood D.C."/>
            <person name="Floudas D."/>
            <person name="Binder M."/>
            <person name="Majcherczyk A."/>
            <person name="Schneider P."/>
            <person name="Aerts A."/>
            <person name="Asiegbu F.O."/>
            <person name="Baker S.E."/>
            <person name="Barry K."/>
            <person name="Bendiksby M."/>
            <person name="Blumentritt M."/>
            <person name="Coutinho P.M."/>
            <person name="Cullen D."/>
            <person name="de Vries R.P."/>
            <person name="Gathman A."/>
            <person name="Goodell B."/>
            <person name="Henrissat B."/>
            <person name="Ihrmark K."/>
            <person name="Kauserud H."/>
            <person name="Kohler A."/>
            <person name="LaButti K."/>
            <person name="Lapidus A."/>
            <person name="Lavin J.L."/>
            <person name="Lee Y.-H."/>
            <person name="Lindquist E."/>
            <person name="Lilly W."/>
            <person name="Lucas S."/>
            <person name="Morin E."/>
            <person name="Murat C."/>
            <person name="Oguiza J.A."/>
            <person name="Park J."/>
            <person name="Pisabarro A.G."/>
            <person name="Riley R."/>
            <person name="Rosling A."/>
            <person name="Salamov A."/>
            <person name="Schmidt O."/>
            <person name="Schmutz J."/>
            <person name="Skrede I."/>
            <person name="Stenlid J."/>
            <person name="Wiebenga A."/>
            <person name="Xie X."/>
            <person name="Kuees U."/>
            <person name="Hibbett D.S."/>
            <person name="Hoffmeister D."/>
            <person name="Hoegberg N."/>
            <person name="Martin F."/>
            <person name="Grigoriev I.V."/>
            <person name="Watkinson S.C."/>
        </authorList>
    </citation>
    <scope>NUCLEOTIDE SEQUENCE [LARGE SCALE GENOMIC DNA]</scope>
    <source>
        <strain evidence="3">S7.9</strain>
    </source>
</reference>
<sequence length="224" mass="25326">MVAWSNPQELNEQAQAFNKLLFTLFGLYVWELIMTCGFEFSLITRKRKFTWPLVTFFFLCRYCIFFAVVGLIISVSVKKQALYTFNSWAGNMTILCASTSLMLRTIALWERRVAVVLPLGALSLGHWALLYRDMFIVKAAWDENAGSCVVVSTNHLLLNISFFYTMGFDLVILIFTAIALGSHYKLSGLSTLLFTDGLVYFLVTFSFNTIPAVLNILDLSGKSI</sequence>
<evidence type="ECO:0000256" key="1">
    <source>
        <dbReference type="SAM" id="Phobius"/>
    </source>
</evidence>
<gene>
    <name evidence="2" type="ORF">SERLADRAFT_366923</name>
</gene>
<feature type="transmembrane region" description="Helical" evidence="1">
    <location>
        <begin position="192"/>
        <end position="214"/>
    </location>
</feature>
<feature type="transmembrane region" description="Helical" evidence="1">
    <location>
        <begin position="54"/>
        <end position="76"/>
    </location>
</feature>
<name>F8NMI3_SERL9</name>
<organism evidence="3">
    <name type="scientific">Serpula lacrymans var. lacrymans (strain S7.9)</name>
    <name type="common">Dry rot fungus</name>
    <dbReference type="NCBI Taxonomy" id="578457"/>
    <lineage>
        <taxon>Eukaryota</taxon>
        <taxon>Fungi</taxon>
        <taxon>Dikarya</taxon>
        <taxon>Basidiomycota</taxon>
        <taxon>Agaricomycotina</taxon>
        <taxon>Agaricomycetes</taxon>
        <taxon>Agaricomycetidae</taxon>
        <taxon>Boletales</taxon>
        <taxon>Coniophorineae</taxon>
        <taxon>Serpulaceae</taxon>
        <taxon>Serpula</taxon>
    </lineage>
</organism>
<evidence type="ECO:0000313" key="3">
    <source>
        <dbReference type="Proteomes" id="UP000008064"/>
    </source>
</evidence>
<keyword evidence="1" id="KW-0812">Transmembrane</keyword>
<dbReference type="RefSeq" id="XP_007315471.1">
    <property type="nucleotide sequence ID" value="XM_007315409.1"/>
</dbReference>
<dbReference type="KEGG" id="sla:SERLADRAFT_366923"/>
<keyword evidence="1" id="KW-0472">Membrane</keyword>
<proteinExistence type="predicted"/>
<feature type="transmembrane region" description="Helical" evidence="1">
    <location>
        <begin position="113"/>
        <end position="131"/>
    </location>
</feature>
<feature type="transmembrane region" description="Helical" evidence="1">
    <location>
        <begin position="162"/>
        <end position="180"/>
    </location>
</feature>
<accession>F8NMI3</accession>
<dbReference type="Proteomes" id="UP000008064">
    <property type="component" value="Unassembled WGS sequence"/>
</dbReference>
<feature type="transmembrane region" description="Helical" evidence="1">
    <location>
        <begin position="20"/>
        <end position="42"/>
    </location>
</feature>
<evidence type="ECO:0000313" key="2">
    <source>
        <dbReference type="EMBL" id="EGO27380.1"/>
    </source>
</evidence>
<keyword evidence="1" id="KW-1133">Transmembrane helix</keyword>
<dbReference type="EMBL" id="GL945431">
    <property type="protein sequence ID" value="EGO27380.1"/>
    <property type="molecule type" value="Genomic_DNA"/>
</dbReference>
<protein>
    <recommendedName>
        <fullName evidence="4">Chitin synthase export chaperone</fullName>
    </recommendedName>
</protein>
<evidence type="ECO:0008006" key="4">
    <source>
        <dbReference type="Google" id="ProtNLM"/>
    </source>
</evidence>
<feature type="transmembrane region" description="Helical" evidence="1">
    <location>
        <begin position="88"/>
        <end position="106"/>
    </location>
</feature>
<dbReference type="OrthoDB" id="3197626at2759"/>
<dbReference type="GeneID" id="18810174"/>
<dbReference type="HOGENOM" id="CLU_059054_0_0_1"/>
<dbReference type="AlphaFoldDB" id="F8NMI3"/>